<dbReference type="GO" id="GO:0000160">
    <property type="term" value="P:phosphorelay signal transduction system"/>
    <property type="evidence" value="ECO:0007669"/>
    <property type="project" value="InterPro"/>
</dbReference>
<dbReference type="PROSITE" id="PS50110">
    <property type="entry name" value="RESPONSE_REGULATORY"/>
    <property type="match status" value="1"/>
</dbReference>
<dbReference type="InterPro" id="IPR050595">
    <property type="entry name" value="Bact_response_regulator"/>
</dbReference>
<dbReference type="PANTHER" id="PTHR44591:SF23">
    <property type="entry name" value="CHEY SUBFAMILY"/>
    <property type="match status" value="1"/>
</dbReference>
<protein>
    <submittedName>
        <fullName evidence="4">Response regulator MprA</fullName>
    </submittedName>
</protein>
<gene>
    <name evidence="4" type="primary">mprA_4</name>
    <name evidence="4" type="ORF">K239x_46160</name>
</gene>
<organism evidence="4 5">
    <name type="scientific">Stieleria marina</name>
    <dbReference type="NCBI Taxonomy" id="1930275"/>
    <lineage>
        <taxon>Bacteria</taxon>
        <taxon>Pseudomonadati</taxon>
        <taxon>Planctomycetota</taxon>
        <taxon>Planctomycetia</taxon>
        <taxon>Pirellulales</taxon>
        <taxon>Pirellulaceae</taxon>
        <taxon>Stieleria</taxon>
    </lineage>
</organism>
<keyword evidence="1 2" id="KW-0597">Phosphoprotein</keyword>
<dbReference type="InterPro" id="IPR001789">
    <property type="entry name" value="Sig_transdc_resp-reg_receiver"/>
</dbReference>
<feature type="modified residue" description="4-aspartylphosphate" evidence="2">
    <location>
        <position position="53"/>
    </location>
</feature>
<evidence type="ECO:0000313" key="4">
    <source>
        <dbReference type="EMBL" id="QDT12606.1"/>
    </source>
</evidence>
<sequence>MTPRLLITDDDNAFRNVLCEGLQRRGFDVQQACDGEEAIEVLRQGEIHLALVDYQMPRATGLDVMQHVHTSSPHLPCVLLTAQLDDSLRQAAMNLNAYSVLSKPVKLMEISQVIADALRDAWGWNPTV</sequence>
<feature type="domain" description="Response regulatory" evidence="3">
    <location>
        <begin position="4"/>
        <end position="118"/>
    </location>
</feature>
<evidence type="ECO:0000256" key="2">
    <source>
        <dbReference type="PROSITE-ProRule" id="PRU00169"/>
    </source>
</evidence>
<reference evidence="4 5" key="1">
    <citation type="submission" date="2019-02" db="EMBL/GenBank/DDBJ databases">
        <title>Deep-cultivation of Planctomycetes and their phenomic and genomic characterization uncovers novel biology.</title>
        <authorList>
            <person name="Wiegand S."/>
            <person name="Jogler M."/>
            <person name="Boedeker C."/>
            <person name="Pinto D."/>
            <person name="Vollmers J."/>
            <person name="Rivas-Marin E."/>
            <person name="Kohn T."/>
            <person name="Peeters S.H."/>
            <person name="Heuer A."/>
            <person name="Rast P."/>
            <person name="Oberbeckmann S."/>
            <person name="Bunk B."/>
            <person name="Jeske O."/>
            <person name="Meyerdierks A."/>
            <person name="Storesund J.E."/>
            <person name="Kallscheuer N."/>
            <person name="Luecker S."/>
            <person name="Lage O.M."/>
            <person name="Pohl T."/>
            <person name="Merkel B.J."/>
            <person name="Hornburger P."/>
            <person name="Mueller R.-W."/>
            <person name="Bruemmer F."/>
            <person name="Labrenz M."/>
            <person name="Spormann A.M."/>
            <person name="Op den Camp H."/>
            <person name="Overmann J."/>
            <person name="Amann R."/>
            <person name="Jetten M.S.M."/>
            <person name="Mascher T."/>
            <person name="Medema M.H."/>
            <person name="Devos D.P."/>
            <person name="Kaster A.-K."/>
            <person name="Ovreas L."/>
            <person name="Rohde M."/>
            <person name="Galperin M.Y."/>
            <person name="Jogler C."/>
        </authorList>
    </citation>
    <scope>NUCLEOTIDE SEQUENCE [LARGE SCALE GENOMIC DNA]</scope>
    <source>
        <strain evidence="4 5">K23_9</strain>
    </source>
</reference>
<keyword evidence="5" id="KW-1185">Reference proteome</keyword>
<dbReference type="Gene3D" id="3.40.50.2300">
    <property type="match status" value="1"/>
</dbReference>
<accession>A0A517NZQ4</accession>
<proteinExistence type="predicted"/>
<dbReference type="Proteomes" id="UP000319817">
    <property type="component" value="Chromosome"/>
</dbReference>
<dbReference type="EMBL" id="CP036526">
    <property type="protein sequence ID" value="QDT12606.1"/>
    <property type="molecule type" value="Genomic_DNA"/>
</dbReference>
<dbReference type="CDD" id="cd00156">
    <property type="entry name" value="REC"/>
    <property type="match status" value="1"/>
</dbReference>
<dbReference type="AlphaFoldDB" id="A0A517NZQ4"/>
<dbReference type="PANTHER" id="PTHR44591">
    <property type="entry name" value="STRESS RESPONSE REGULATOR PROTEIN 1"/>
    <property type="match status" value="1"/>
</dbReference>
<evidence type="ECO:0000313" key="5">
    <source>
        <dbReference type="Proteomes" id="UP000319817"/>
    </source>
</evidence>
<dbReference type="RefSeq" id="WP_419189258.1">
    <property type="nucleotide sequence ID" value="NZ_CP036526.1"/>
</dbReference>
<dbReference type="Pfam" id="PF00072">
    <property type="entry name" value="Response_reg"/>
    <property type="match status" value="1"/>
</dbReference>
<dbReference type="InterPro" id="IPR011006">
    <property type="entry name" value="CheY-like_superfamily"/>
</dbReference>
<evidence type="ECO:0000256" key="1">
    <source>
        <dbReference type="ARBA" id="ARBA00022553"/>
    </source>
</evidence>
<dbReference type="SUPFAM" id="SSF52172">
    <property type="entry name" value="CheY-like"/>
    <property type="match status" value="1"/>
</dbReference>
<evidence type="ECO:0000259" key="3">
    <source>
        <dbReference type="PROSITE" id="PS50110"/>
    </source>
</evidence>
<name>A0A517NZQ4_9BACT</name>
<dbReference type="SMART" id="SM00448">
    <property type="entry name" value="REC"/>
    <property type="match status" value="1"/>
</dbReference>